<evidence type="ECO:0000256" key="2">
    <source>
        <dbReference type="ARBA" id="ARBA00022857"/>
    </source>
</evidence>
<name>L9L970_TUPCH</name>
<dbReference type="SUPFAM" id="SSF51430">
    <property type="entry name" value="NAD(P)-linked oxidoreductase"/>
    <property type="match status" value="1"/>
</dbReference>
<evidence type="ECO:0000313" key="5">
    <source>
        <dbReference type="EMBL" id="ELW71655.1"/>
    </source>
</evidence>
<organism evidence="5 6">
    <name type="scientific">Tupaia chinensis</name>
    <name type="common">Chinese tree shrew</name>
    <name type="synonym">Tupaia belangeri chinensis</name>
    <dbReference type="NCBI Taxonomy" id="246437"/>
    <lineage>
        <taxon>Eukaryota</taxon>
        <taxon>Metazoa</taxon>
        <taxon>Chordata</taxon>
        <taxon>Craniata</taxon>
        <taxon>Vertebrata</taxon>
        <taxon>Euteleostomi</taxon>
        <taxon>Mammalia</taxon>
        <taxon>Eutheria</taxon>
        <taxon>Euarchontoglires</taxon>
        <taxon>Scandentia</taxon>
        <taxon>Tupaiidae</taxon>
        <taxon>Tupaia</taxon>
    </lineage>
</organism>
<dbReference type="InParanoid" id="L9L970"/>
<comment type="similarity">
    <text evidence="1">Belongs to the aldo/keto reductase family.</text>
</comment>
<dbReference type="InterPro" id="IPR036812">
    <property type="entry name" value="NAD(P)_OxRdtase_dom_sf"/>
</dbReference>
<feature type="domain" description="NADP-dependent oxidoreductase" evidence="4">
    <location>
        <begin position="29"/>
        <end position="72"/>
    </location>
</feature>
<dbReference type="InterPro" id="IPR018170">
    <property type="entry name" value="Aldo/ket_reductase_CS"/>
</dbReference>
<dbReference type="Gene3D" id="3.20.20.100">
    <property type="entry name" value="NADP-dependent oxidoreductase domain"/>
    <property type="match status" value="1"/>
</dbReference>
<reference evidence="6" key="2">
    <citation type="journal article" date="2013" name="Nat. Commun.">
        <title>Genome of the Chinese tree shrew.</title>
        <authorList>
            <person name="Fan Y."/>
            <person name="Huang Z.Y."/>
            <person name="Cao C.C."/>
            <person name="Chen C.S."/>
            <person name="Chen Y.X."/>
            <person name="Fan D.D."/>
            <person name="He J."/>
            <person name="Hou H.L."/>
            <person name="Hu L."/>
            <person name="Hu X.T."/>
            <person name="Jiang X.T."/>
            <person name="Lai R."/>
            <person name="Lang Y.S."/>
            <person name="Liang B."/>
            <person name="Liao S.G."/>
            <person name="Mu D."/>
            <person name="Ma Y.Y."/>
            <person name="Niu Y.Y."/>
            <person name="Sun X.Q."/>
            <person name="Xia J.Q."/>
            <person name="Xiao J."/>
            <person name="Xiong Z.Q."/>
            <person name="Xu L."/>
            <person name="Yang L."/>
            <person name="Zhang Y."/>
            <person name="Zhao W."/>
            <person name="Zhao X.D."/>
            <person name="Zheng Y.T."/>
            <person name="Zhou J.M."/>
            <person name="Zhu Y.B."/>
            <person name="Zhang G.J."/>
            <person name="Wang J."/>
            <person name="Yao Y.G."/>
        </authorList>
    </citation>
    <scope>NUCLEOTIDE SEQUENCE [LARGE SCALE GENOMIC DNA]</scope>
</reference>
<evidence type="ECO:0000259" key="4">
    <source>
        <dbReference type="Pfam" id="PF00248"/>
    </source>
</evidence>
<dbReference type="PROSITE" id="PS00062">
    <property type="entry name" value="ALDOKETO_REDUCTASE_2"/>
    <property type="match status" value="1"/>
</dbReference>
<evidence type="ECO:0000256" key="3">
    <source>
        <dbReference type="ARBA" id="ARBA00023002"/>
    </source>
</evidence>
<dbReference type="eggNOG" id="KOG1577">
    <property type="taxonomic scope" value="Eukaryota"/>
</dbReference>
<dbReference type="AlphaFoldDB" id="L9L970"/>
<keyword evidence="6" id="KW-1185">Reference proteome</keyword>
<dbReference type="InterPro" id="IPR020471">
    <property type="entry name" value="AKR"/>
</dbReference>
<dbReference type="Proteomes" id="UP000011518">
    <property type="component" value="Unassembled WGS sequence"/>
</dbReference>
<dbReference type="PANTHER" id="PTHR11732">
    <property type="entry name" value="ALDO/KETO REDUCTASE"/>
    <property type="match status" value="1"/>
</dbReference>
<dbReference type="InterPro" id="IPR023210">
    <property type="entry name" value="NADP_OxRdtase_dom"/>
</dbReference>
<dbReference type="PRINTS" id="PR00069">
    <property type="entry name" value="ALDKETRDTASE"/>
</dbReference>
<dbReference type="Pfam" id="PF00248">
    <property type="entry name" value="Aldo_ket_red"/>
    <property type="match status" value="1"/>
</dbReference>
<dbReference type="EMBL" id="KB320457">
    <property type="protein sequence ID" value="ELW71655.1"/>
    <property type="molecule type" value="Genomic_DNA"/>
</dbReference>
<dbReference type="STRING" id="246437.L9L970"/>
<evidence type="ECO:0000313" key="6">
    <source>
        <dbReference type="Proteomes" id="UP000011518"/>
    </source>
</evidence>
<reference evidence="6" key="1">
    <citation type="submission" date="2012-07" db="EMBL/GenBank/DDBJ databases">
        <title>Genome of the Chinese tree shrew, a rising model animal genetically related to primates.</title>
        <authorList>
            <person name="Zhang G."/>
            <person name="Fan Y."/>
            <person name="Yao Y."/>
            <person name="Huang Z."/>
        </authorList>
    </citation>
    <scope>NUCLEOTIDE SEQUENCE [LARGE SCALE GENOMIC DNA]</scope>
</reference>
<keyword evidence="3" id="KW-0560">Oxidoreductase</keyword>
<keyword evidence="2" id="KW-0521">NADP</keyword>
<accession>L9L970</accession>
<evidence type="ECO:0000256" key="1">
    <source>
        <dbReference type="ARBA" id="ARBA00007905"/>
    </source>
</evidence>
<protein>
    <submittedName>
        <fullName evidence="5">Aldo-keto reductase family 1 member C21</fullName>
    </submittedName>
</protein>
<dbReference type="GO" id="GO:0016491">
    <property type="term" value="F:oxidoreductase activity"/>
    <property type="evidence" value="ECO:0007669"/>
    <property type="project" value="UniProtKB-KW"/>
</dbReference>
<proteinExistence type="inferred from homology"/>
<sequence>MDLNQSHSMKLNDGHFMPVLGFSTYAPEEAMEKCKDTGLTKSIGVSNFNHKQLELILNKPGLKYKPVCNQVNG</sequence>
<gene>
    <name evidence="5" type="ORF">TREES_T100002469</name>
</gene>